<feature type="transmembrane region" description="Helical" evidence="2">
    <location>
        <begin position="118"/>
        <end position="140"/>
    </location>
</feature>
<feature type="region of interest" description="Disordered" evidence="1">
    <location>
        <begin position="1"/>
        <end position="99"/>
    </location>
</feature>
<protein>
    <recommendedName>
        <fullName evidence="3">Bulb-type lectin domain-containing protein</fullName>
    </recommendedName>
</protein>
<proteinExistence type="predicted"/>
<dbReference type="InterPro" id="IPR036426">
    <property type="entry name" value="Bulb-type_lectin_dom_sf"/>
</dbReference>
<keyword evidence="5" id="KW-1185">Reference proteome</keyword>
<dbReference type="Proteomes" id="UP000642748">
    <property type="component" value="Unassembled WGS sequence"/>
</dbReference>
<feature type="region of interest" description="Disordered" evidence="1">
    <location>
        <begin position="178"/>
        <end position="227"/>
    </location>
</feature>
<evidence type="ECO:0000259" key="3">
    <source>
        <dbReference type="PROSITE" id="PS50927"/>
    </source>
</evidence>
<comment type="caution">
    <text evidence="4">The sequence shown here is derived from an EMBL/GenBank/DDBJ whole genome shotgun (WGS) entry which is preliminary data.</text>
</comment>
<evidence type="ECO:0000313" key="4">
    <source>
        <dbReference type="EMBL" id="GIH18823.1"/>
    </source>
</evidence>
<sequence length="339" mass="33834">MQKGDRGEVNPAETEATGGAVPTDGGTVSEAIRGAVTDGAGDSETTVQLPAVPASDAAPAGAGGDGNARSDGGGDAGGDAQGGADGERDAAPATRLHRTRAGRTGLARLLSVARQGPAPFLAVAVLLVLTALGAVTVVAITRGPENLAPVDPQQPVHALPSMFGGTAGVPAAVPSVVASGTPSAVPSRVPPAMRSPTRAPGIPAVPTRPGAASPSPPAAPTTPADAPTEWTSLTVVATKALFRGDSLRTNRIQLEMRQDGDLVIVDENGTTRWRSGTAGAGSQATFQADGNFVVYNAAKQALWSSHTERHDGAVLVLQANGDVCVTDHGTSLWCAGTAH</sequence>
<feature type="domain" description="Bulb-type lectin" evidence="3">
    <location>
        <begin position="232"/>
        <end position="338"/>
    </location>
</feature>
<gene>
    <name evidence="4" type="ORF">Raf01_69950</name>
</gene>
<dbReference type="PROSITE" id="PS50927">
    <property type="entry name" value="BULB_LECTIN"/>
    <property type="match status" value="1"/>
</dbReference>
<dbReference type="SUPFAM" id="SSF51110">
    <property type="entry name" value="alpha-D-mannose-specific plant lectins"/>
    <property type="match status" value="1"/>
</dbReference>
<dbReference type="RefSeq" id="WP_203922321.1">
    <property type="nucleotide sequence ID" value="NZ_BONZ01000073.1"/>
</dbReference>
<feature type="compositionally biased region" description="Low complexity" evidence="1">
    <location>
        <begin position="178"/>
        <end position="187"/>
    </location>
</feature>
<name>A0A8J3VUM8_9ACTN</name>
<keyword evidence="2" id="KW-0812">Transmembrane</keyword>
<evidence type="ECO:0000256" key="2">
    <source>
        <dbReference type="SAM" id="Phobius"/>
    </source>
</evidence>
<dbReference type="AlphaFoldDB" id="A0A8J3VUM8"/>
<evidence type="ECO:0000313" key="5">
    <source>
        <dbReference type="Proteomes" id="UP000642748"/>
    </source>
</evidence>
<dbReference type="Gene3D" id="2.90.10.30">
    <property type="match status" value="1"/>
</dbReference>
<feature type="compositionally biased region" description="Low complexity" evidence="1">
    <location>
        <begin position="50"/>
        <end position="60"/>
    </location>
</feature>
<accession>A0A8J3VUM8</accession>
<dbReference type="SMART" id="SM00108">
    <property type="entry name" value="B_lectin"/>
    <property type="match status" value="1"/>
</dbReference>
<reference evidence="4" key="1">
    <citation type="submission" date="2021-01" db="EMBL/GenBank/DDBJ databases">
        <title>Whole genome shotgun sequence of Rugosimonospora africana NBRC 104875.</title>
        <authorList>
            <person name="Komaki H."/>
            <person name="Tamura T."/>
        </authorList>
    </citation>
    <scope>NUCLEOTIDE SEQUENCE</scope>
    <source>
        <strain evidence="4">NBRC 104875</strain>
    </source>
</reference>
<evidence type="ECO:0000256" key="1">
    <source>
        <dbReference type="SAM" id="MobiDB-lite"/>
    </source>
</evidence>
<dbReference type="InterPro" id="IPR001480">
    <property type="entry name" value="Bulb-type_lectin_dom"/>
</dbReference>
<keyword evidence="2" id="KW-0472">Membrane</keyword>
<keyword evidence="2" id="KW-1133">Transmembrane helix</keyword>
<dbReference type="EMBL" id="BONZ01000073">
    <property type="protein sequence ID" value="GIH18823.1"/>
    <property type="molecule type" value="Genomic_DNA"/>
</dbReference>
<feature type="compositionally biased region" description="Gly residues" evidence="1">
    <location>
        <begin position="61"/>
        <end position="84"/>
    </location>
</feature>
<organism evidence="4 5">
    <name type="scientific">Rugosimonospora africana</name>
    <dbReference type="NCBI Taxonomy" id="556532"/>
    <lineage>
        <taxon>Bacteria</taxon>
        <taxon>Bacillati</taxon>
        <taxon>Actinomycetota</taxon>
        <taxon>Actinomycetes</taxon>
        <taxon>Micromonosporales</taxon>
        <taxon>Micromonosporaceae</taxon>
        <taxon>Rugosimonospora</taxon>
    </lineage>
</organism>